<dbReference type="Gene3D" id="2.120.10.30">
    <property type="entry name" value="TolB, C-terminal domain"/>
    <property type="match status" value="1"/>
</dbReference>
<accession>A0ABV7RRY5</accession>
<evidence type="ECO:0000313" key="2">
    <source>
        <dbReference type="Proteomes" id="UP001595740"/>
    </source>
</evidence>
<name>A0ABV7RRY5_9GAMM</name>
<organism evidence="1 2">
    <name type="scientific">Lysobacter cavernae</name>
    <dbReference type="NCBI Taxonomy" id="1685901"/>
    <lineage>
        <taxon>Bacteria</taxon>
        <taxon>Pseudomonadati</taxon>
        <taxon>Pseudomonadota</taxon>
        <taxon>Gammaproteobacteria</taxon>
        <taxon>Lysobacterales</taxon>
        <taxon>Lysobacteraceae</taxon>
        <taxon>Lysobacter</taxon>
    </lineage>
</organism>
<comment type="caution">
    <text evidence="1">The sequence shown here is derived from an EMBL/GenBank/DDBJ whole genome shotgun (WGS) entry which is preliminary data.</text>
</comment>
<dbReference type="Proteomes" id="UP001595740">
    <property type="component" value="Unassembled WGS sequence"/>
</dbReference>
<proteinExistence type="predicted"/>
<dbReference type="Pfam" id="PF07676">
    <property type="entry name" value="PD40"/>
    <property type="match status" value="2"/>
</dbReference>
<gene>
    <name evidence="1" type="ORF">ACFOLC_11430</name>
</gene>
<dbReference type="InterPro" id="IPR011659">
    <property type="entry name" value="WD40"/>
</dbReference>
<reference evidence="2" key="1">
    <citation type="journal article" date="2019" name="Int. J. Syst. Evol. Microbiol.">
        <title>The Global Catalogue of Microorganisms (GCM) 10K type strain sequencing project: providing services to taxonomists for standard genome sequencing and annotation.</title>
        <authorList>
            <consortium name="The Broad Institute Genomics Platform"/>
            <consortium name="The Broad Institute Genome Sequencing Center for Infectious Disease"/>
            <person name="Wu L."/>
            <person name="Ma J."/>
        </authorList>
    </citation>
    <scope>NUCLEOTIDE SEQUENCE [LARGE SCALE GENOMIC DNA]</scope>
    <source>
        <strain evidence="2">KCTC 42875</strain>
    </source>
</reference>
<dbReference type="SUPFAM" id="SSF82171">
    <property type="entry name" value="DPP6 N-terminal domain-like"/>
    <property type="match status" value="1"/>
</dbReference>
<dbReference type="InterPro" id="IPR011042">
    <property type="entry name" value="6-blade_b-propeller_TolB-like"/>
</dbReference>
<evidence type="ECO:0000313" key="1">
    <source>
        <dbReference type="EMBL" id="MFC3551619.1"/>
    </source>
</evidence>
<keyword evidence="2" id="KW-1185">Reference proteome</keyword>
<sequence length="312" mass="33840">MALLCSGANAGELLAPGVVSTAHNETSASFTPDRRSVYFMRGDLVSGDTAILVADRIGDGYGNVRIAPFSGVWKDSEPHVSPDGKRLFFVSNRPVIDGGSSLVATRGKQRFPGANLWYVERTASGWGRPVHIDGEVNRVPTVYNPSVAANGNLYFSAHREDSGAAYQVYRAQWDGRTYGAPQRIELGTGVKGNHMDPAIDPQERFVLFAGDEGDSAGSADIYIAFRNADGGWGKPLRLPDPVNSLYLENAPSLGRDFGELLVTSMRPQPVTFPKPAQDLADLGQRLDSPLNGSRNVWRFDISALLREHGVHE</sequence>
<protein>
    <submittedName>
        <fullName evidence="1">TolB family protein</fullName>
    </submittedName>
</protein>
<dbReference type="EMBL" id="JBHRXK010000004">
    <property type="protein sequence ID" value="MFC3551619.1"/>
    <property type="molecule type" value="Genomic_DNA"/>
</dbReference>